<name>A0ABP3UVH2_9CLOT</name>
<keyword evidence="7" id="KW-1185">Reference proteome</keyword>
<accession>A0ABP3UVH2</accession>
<dbReference type="Gene3D" id="1.10.10.10">
    <property type="entry name" value="Winged helix-like DNA-binding domain superfamily/Winged helix DNA-binding domain"/>
    <property type="match status" value="1"/>
</dbReference>
<evidence type="ECO:0000256" key="3">
    <source>
        <dbReference type="ARBA" id="ARBA00023125"/>
    </source>
</evidence>
<organism evidence="6 7">
    <name type="scientific">Clostridium oceanicum</name>
    <dbReference type="NCBI Taxonomy" id="1543"/>
    <lineage>
        <taxon>Bacteria</taxon>
        <taxon>Bacillati</taxon>
        <taxon>Bacillota</taxon>
        <taxon>Clostridia</taxon>
        <taxon>Eubacteriales</taxon>
        <taxon>Clostridiaceae</taxon>
        <taxon>Clostridium</taxon>
    </lineage>
</organism>
<sequence>MLETKLLTFLTVGKIKNYTKSAQILNLTQPAVSQHIKYLEQYYGVKLIKKSGRNIELTLEGKEFFQYAKKVEILEKNIYRRFRNKSFIEKTCNIGATLTIGGYVLPNILGEYKENHSKIEVILTVNNTEEILKKIIKEEIDLGLVEGPFDKNKFKYKKFKDDELVLAFSPKHEFSKEDYANIDTILGGKLILREEGSGTRKYFENILIKQGYKPSDLNIYMEVGSIDAIKALVEANLGYTIISKAAIERELKLGVIKTLPMKNKELKEVRFRREFNFVYLEKSIDKYLKNIMDFCLKRDVMNL</sequence>
<dbReference type="PROSITE" id="PS50931">
    <property type="entry name" value="HTH_LYSR"/>
    <property type="match status" value="1"/>
</dbReference>
<keyword evidence="2" id="KW-0805">Transcription regulation</keyword>
<keyword evidence="3" id="KW-0238">DNA-binding</keyword>
<dbReference type="InterPro" id="IPR036390">
    <property type="entry name" value="WH_DNA-bd_sf"/>
</dbReference>
<protein>
    <submittedName>
        <fullName evidence="6">Selenium metabolism-associated LysR family transcriptional regulator</fullName>
    </submittedName>
</protein>
<comment type="caution">
    <text evidence="6">The sequence shown here is derived from an EMBL/GenBank/DDBJ whole genome shotgun (WGS) entry which is preliminary data.</text>
</comment>
<comment type="similarity">
    <text evidence="1">Belongs to the LysR transcriptional regulatory family.</text>
</comment>
<dbReference type="PRINTS" id="PR00039">
    <property type="entry name" value="HTHLYSR"/>
</dbReference>
<dbReference type="PANTHER" id="PTHR30126">
    <property type="entry name" value="HTH-TYPE TRANSCRIPTIONAL REGULATOR"/>
    <property type="match status" value="1"/>
</dbReference>
<evidence type="ECO:0000313" key="7">
    <source>
        <dbReference type="Proteomes" id="UP001501510"/>
    </source>
</evidence>
<evidence type="ECO:0000256" key="1">
    <source>
        <dbReference type="ARBA" id="ARBA00009437"/>
    </source>
</evidence>
<dbReference type="SUPFAM" id="SSF53850">
    <property type="entry name" value="Periplasmic binding protein-like II"/>
    <property type="match status" value="1"/>
</dbReference>
<evidence type="ECO:0000259" key="5">
    <source>
        <dbReference type="PROSITE" id="PS50931"/>
    </source>
</evidence>
<gene>
    <name evidence="6" type="ORF">GCM10008906_26910</name>
</gene>
<evidence type="ECO:0000256" key="2">
    <source>
        <dbReference type="ARBA" id="ARBA00023015"/>
    </source>
</evidence>
<dbReference type="InterPro" id="IPR000847">
    <property type="entry name" value="LysR_HTH_N"/>
</dbReference>
<dbReference type="EMBL" id="BAAACG010000010">
    <property type="protein sequence ID" value="GAA0743302.1"/>
    <property type="molecule type" value="Genomic_DNA"/>
</dbReference>
<dbReference type="Pfam" id="PF03466">
    <property type="entry name" value="LysR_substrate"/>
    <property type="match status" value="1"/>
</dbReference>
<evidence type="ECO:0000256" key="4">
    <source>
        <dbReference type="ARBA" id="ARBA00023163"/>
    </source>
</evidence>
<dbReference type="InterPro" id="IPR005119">
    <property type="entry name" value="LysR_subst-bd"/>
</dbReference>
<dbReference type="SUPFAM" id="SSF46785">
    <property type="entry name" value="Winged helix' DNA-binding domain"/>
    <property type="match status" value="1"/>
</dbReference>
<dbReference type="PANTHER" id="PTHR30126:SF40">
    <property type="entry name" value="HTH-TYPE TRANSCRIPTIONAL REGULATOR GLTR"/>
    <property type="match status" value="1"/>
</dbReference>
<proteinExistence type="inferred from homology"/>
<dbReference type="Proteomes" id="UP001501510">
    <property type="component" value="Unassembled WGS sequence"/>
</dbReference>
<feature type="domain" description="HTH lysR-type" evidence="5">
    <location>
        <begin position="1"/>
        <end position="58"/>
    </location>
</feature>
<reference evidence="7" key="1">
    <citation type="journal article" date="2019" name="Int. J. Syst. Evol. Microbiol.">
        <title>The Global Catalogue of Microorganisms (GCM) 10K type strain sequencing project: providing services to taxonomists for standard genome sequencing and annotation.</title>
        <authorList>
            <consortium name="The Broad Institute Genomics Platform"/>
            <consortium name="The Broad Institute Genome Sequencing Center for Infectious Disease"/>
            <person name="Wu L."/>
            <person name="Ma J."/>
        </authorList>
    </citation>
    <scope>NUCLEOTIDE SEQUENCE [LARGE SCALE GENOMIC DNA]</scope>
    <source>
        <strain evidence="7">JCM 1407</strain>
    </source>
</reference>
<dbReference type="InterPro" id="IPR036388">
    <property type="entry name" value="WH-like_DNA-bd_sf"/>
</dbReference>
<keyword evidence="4" id="KW-0804">Transcription</keyword>
<dbReference type="RefSeq" id="WP_343762228.1">
    <property type="nucleotide sequence ID" value="NZ_BAAACG010000010.1"/>
</dbReference>
<evidence type="ECO:0000313" key="6">
    <source>
        <dbReference type="EMBL" id="GAA0743302.1"/>
    </source>
</evidence>
<dbReference type="Gene3D" id="3.40.190.10">
    <property type="entry name" value="Periplasmic binding protein-like II"/>
    <property type="match status" value="2"/>
</dbReference>
<dbReference type="Pfam" id="PF00126">
    <property type="entry name" value="HTH_1"/>
    <property type="match status" value="1"/>
</dbReference>